<feature type="coiled-coil region" evidence="1">
    <location>
        <begin position="120"/>
        <end position="200"/>
    </location>
</feature>
<feature type="transmembrane region" description="Helical" evidence="2">
    <location>
        <begin position="59"/>
        <end position="81"/>
    </location>
</feature>
<keyword evidence="1" id="KW-0175">Coiled coil</keyword>
<dbReference type="EMBL" id="KV426059">
    <property type="protein sequence ID" value="KZV89983.1"/>
    <property type="molecule type" value="Genomic_DNA"/>
</dbReference>
<accession>A0A165G4S8</accession>
<dbReference type="Proteomes" id="UP000077266">
    <property type="component" value="Unassembled WGS sequence"/>
</dbReference>
<evidence type="ECO:0000313" key="4">
    <source>
        <dbReference type="Proteomes" id="UP000077266"/>
    </source>
</evidence>
<name>A0A165G4S8_EXIGL</name>
<evidence type="ECO:0000256" key="2">
    <source>
        <dbReference type="SAM" id="Phobius"/>
    </source>
</evidence>
<evidence type="ECO:0008006" key="5">
    <source>
        <dbReference type="Google" id="ProtNLM"/>
    </source>
</evidence>
<keyword evidence="4" id="KW-1185">Reference proteome</keyword>
<evidence type="ECO:0000256" key="1">
    <source>
        <dbReference type="SAM" id="Coils"/>
    </source>
</evidence>
<reference evidence="3 4" key="1">
    <citation type="journal article" date="2016" name="Mol. Biol. Evol.">
        <title>Comparative Genomics of Early-Diverging Mushroom-Forming Fungi Provides Insights into the Origins of Lignocellulose Decay Capabilities.</title>
        <authorList>
            <person name="Nagy L.G."/>
            <person name="Riley R."/>
            <person name="Tritt A."/>
            <person name="Adam C."/>
            <person name="Daum C."/>
            <person name="Floudas D."/>
            <person name="Sun H."/>
            <person name="Yadav J.S."/>
            <person name="Pangilinan J."/>
            <person name="Larsson K.H."/>
            <person name="Matsuura K."/>
            <person name="Barry K."/>
            <person name="Labutti K."/>
            <person name="Kuo R."/>
            <person name="Ohm R.A."/>
            <person name="Bhattacharya S.S."/>
            <person name="Shirouzu T."/>
            <person name="Yoshinaga Y."/>
            <person name="Martin F.M."/>
            <person name="Grigoriev I.V."/>
            <person name="Hibbett D.S."/>
        </authorList>
    </citation>
    <scope>NUCLEOTIDE SEQUENCE [LARGE SCALE GENOMIC DNA]</scope>
    <source>
        <strain evidence="3 4">HHB12029</strain>
    </source>
</reference>
<dbReference type="AlphaFoldDB" id="A0A165G4S8"/>
<keyword evidence="2" id="KW-0812">Transmembrane</keyword>
<dbReference type="OrthoDB" id="2402916at2759"/>
<organism evidence="3 4">
    <name type="scientific">Exidia glandulosa HHB12029</name>
    <dbReference type="NCBI Taxonomy" id="1314781"/>
    <lineage>
        <taxon>Eukaryota</taxon>
        <taxon>Fungi</taxon>
        <taxon>Dikarya</taxon>
        <taxon>Basidiomycota</taxon>
        <taxon>Agaricomycotina</taxon>
        <taxon>Agaricomycetes</taxon>
        <taxon>Auriculariales</taxon>
        <taxon>Exidiaceae</taxon>
        <taxon>Exidia</taxon>
    </lineage>
</organism>
<evidence type="ECO:0000313" key="3">
    <source>
        <dbReference type="EMBL" id="KZV89983.1"/>
    </source>
</evidence>
<keyword evidence="2" id="KW-1133">Transmembrane helix</keyword>
<proteinExistence type="predicted"/>
<keyword evidence="2" id="KW-0472">Membrane</keyword>
<protein>
    <recommendedName>
        <fullName evidence="5">Membrane anchor Opy2 N-terminal domain-containing protein</fullName>
    </recommendedName>
</protein>
<dbReference type="InParanoid" id="A0A165G4S8"/>
<gene>
    <name evidence="3" type="ORF">EXIGLDRAFT_771266</name>
</gene>
<sequence length="216" mass="23925">MHRRRQDCIDYAACAKPDCNCSDTQYCVQTPYDCNQCPIAVCSDTVPPDTAPPLSTAEIGALGAGIVCLILLVVAVSIRVWQKRIRAGEVKGRTQVVPYLFAGRNAGTRMPDCNGPDATLIALRNENDRLRNALSWLQNQLQLAATESETEDAKTLPSYRDQTISANAAVLDEEALREENERLREEEMHLRNRMEEMGRAPSYVSNPSSDTKGILI</sequence>